<dbReference type="PANTHER" id="PTHR46934">
    <property type="entry name" value="MYB_DNA-BIND_3 DOMAIN-CONTAINING PROTEIN-RELATED"/>
    <property type="match status" value="1"/>
</dbReference>
<evidence type="ECO:0000313" key="2">
    <source>
        <dbReference type="EMBL" id="KAF3326371.1"/>
    </source>
</evidence>
<evidence type="ECO:0008006" key="4">
    <source>
        <dbReference type="Google" id="ProtNLM"/>
    </source>
</evidence>
<evidence type="ECO:0000256" key="1">
    <source>
        <dbReference type="SAM" id="MobiDB-lite"/>
    </source>
</evidence>
<dbReference type="OrthoDB" id="1748457at2759"/>
<feature type="region of interest" description="Disordered" evidence="1">
    <location>
        <begin position="141"/>
        <end position="165"/>
    </location>
</feature>
<dbReference type="EMBL" id="SWLB01000018">
    <property type="protein sequence ID" value="KAF3326371.1"/>
    <property type="molecule type" value="Genomic_DNA"/>
</dbReference>
<evidence type="ECO:0000313" key="3">
    <source>
        <dbReference type="Proteomes" id="UP000623129"/>
    </source>
</evidence>
<dbReference type="AlphaFoldDB" id="A0A833QQV4"/>
<proteinExistence type="predicted"/>
<accession>A0A833QQV4</accession>
<gene>
    <name evidence="2" type="ORF">FCM35_KLT08001</name>
</gene>
<name>A0A833QQV4_9POAL</name>
<keyword evidence="3" id="KW-1185">Reference proteome</keyword>
<feature type="compositionally biased region" description="Polar residues" evidence="1">
    <location>
        <begin position="154"/>
        <end position="165"/>
    </location>
</feature>
<reference evidence="2" key="1">
    <citation type="submission" date="2020-01" db="EMBL/GenBank/DDBJ databases">
        <title>Genome sequence of Kobresia littledalei, the first chromosome-level genome in the family Cyperaceae.</title>
        <authorList>
            <person name="Qu G."/>
        </authorList>
    </citation>
    <scope>NUCLEOTIDE SEQUENCE</scope>
    <source>
        <strain evidence="2">C.B.Clarke</strain>
        <tissue evidence="2">Leaf</tissue>
    </source>
</reference>
<organism evidence="2 3">
    <name type="scientific">Carex littledalei</name>
    <dbReference type="NCBI Taxonomy" id="544730"/>
    <lineage>
        <taxon>Eukaryota</taxon>
        <taxon>Viridiplantae</taxon>
        <taxon>Streptophyta</taxon>
        <taxon>Embryophyta</taxon>
        <taxon>Tracheophyta</taxon>
        <taxon>Spermatophyta</taxon>
        <taxon>Magnoliopsida</taxon>
        <taxon>Liliopsida</taxon>
        <taxon>Poales</taxon>
        <taxon>Cyperaceae</taxon>
        <taxon>Cyperoideae</taxon>
        <taxon>Cariceae</taxon>
        <taxon>Carex</taxon>
        <taxon>Carex subgen. Euthyceras</taxon>
    </lineage>
</organism>
<sequence>MANRSGCTWNEDTHLPDVPKNAWTDLKEKDPNRYKKYFNKTFPWYNRVETLYGKSIASGSSNITTAPNRSIPRTFGEISSSDDDIATTQQQIDDFSNSEFQVTADSAEVAHEPIYKSVNPLPNVPISEPVDPIPNVPVYEPIHIPPSHNRKRGNNSGDQSSRCTKLKQSVNRMDEFAERFLCQQKERTELIAQLGQANQVHDQLLNKL</sequence>
<protein>
    <recommendedName>
        <fullName evidence="4">Myb/SANT-like domain-containing protein</fullName>
    </recommendedName>
</protein>
<dbReference type="Proteomes" id="UP000623129">
    <property type="component" value="Unassembled WGS sequence"/>
</dbReference>
<comment type="caution">
    <text evidence="2">The sequence shown here is derived from an EMBL/GenBank/DDBJ whole genome shotgun (WGS) entry which is preliminary data.</text>
</comment>